<dbReference type="eggNOG" id="COG2315">
    <property type="taxonomic scope" value="Bacteria"/>
</dbReference>
<dbReference type="OrthoDB" id="9789813at2"/>
<organism evidence="1 2">
    <name type="scientific">Bacillus manliponensis</name>
    <dbReference type="NCBI Taxonomy" id="574376"/>
    <lineage>
        <taxon>Bacteria</taxon>
        <taxon>Bacillati</taxon>
        <taxon>Bacillota</taxon>
        <taxon>Bacilli</taxon>
        <taxon>Bacillales</taxon>
        <taxon>Bacillaceae</taxon>
        <taxon>Bacillus</taxon>
        <taxon>Bacillus cereus group</taxon>
    </lineage>
</organism>
<dbReference type="InterPro" id="IPR038056">
    <property type="entry name" value="YjbR-like_sf"/>
</dbReference>
<dbReference type="InterPro" id="IPR007351">
    <property type="entry name" value="YjbR"/>
</dbReference>
<keyword evidence="2" id="KW-1185">Reference proteome</keyword>
<dbReference type="Gene3D" id="3.90.1150.30">
    <property type="match status" value="1"/>
</dbReference>
<dbReference type="Pfam" id="PF04237">
    <property type="entry name" value="YjbR"/>
    <property type="match status" value="1"/>
</dbReference>
<dbReference type="Proteomes" id="UP000027822">
    <property type="component" value="Unassembled WGS sequence"/>
</dbReference>
<dbReference type="InterPro" id="IPR058532">
    <property type="entry name" value="YjbR/MT2646/Rv2570-like"/>
</dbReference>
<dbReference type="PANTHER" id="PTHR35145:SF1">
    <property type="entry name" value="CYTOPLASMIC PROTEIN"/>
    <property type="match status" value="1"/>
</dbReference>
<dbReference type="EMBL" id="JOTN01000012">
    <property type="protein sequence ID" value="KEK18733.1"/>
    <property type="molecule type" value="Genomic_DNA"/>
</dbReference>
<reference evidence="1 2" key="1">
    <citation type="submission" date="2014-06" db="EMBL/GenBank/DDBJ databases">
        <title>Draft genome sequence of Bacillus manliponensis JCM 15802 (MCCC 1A00708).</title>
        <authorList>
            <person name="Lai Q."/>
            <person name="Liu Y."/>
            <person name="Shao Z."/>
        </authorList>
    </citation>
    <scope>NUCLEOTIDE SEQUENCE [LARGE SCALE GENOMIC DNA]</scope>
    <source>
        <strain evidence="1 2">JCM 15802</strain>
    </source>
</reference>
<evidence type="ECO:0000313" key="2">
    <source>
        <dbReference type="Proteomes" id="UP000027822"/>
    </source>
</evidence>
<comment type="caution">
    <text evidence="1">The sequence shown here is derived from an EMBL/GenBank/DDBJ whole genome shotgun (WGS) entry which is preliminary data.</text>
</comment>
<proteinExistence type="predicted"/>
<gene>
    <name evidence="1" type="ORF">BAMA_04290</name>
</gene>
<dbReference type="RefSeq" id="WP_034640429.1">
    <property type="nucleotide sequence ID" value="NZ_CBCSJC010000038.1"/>
</dbReference>
<sequence length="120" mass="13913">MEKHTLEAICQKQFGAIHDYKVEWRANRYLVGGKMFALFGRDGKGKAVLSLKCDPARAEALREFYCDIIPGYHLNKTHWNSIYLDADIPDELWEKLIVHSHELVLQKLSKKLQKEISNSL</sequence>
<dbReference type="SUPFAM" id="SSF142906">
    <property type="entry name" value="YjbR-like"/>
    <property type="match status" value="1"/>
</dbReference>
<accession>A0A073K8W8</accession>
<dbReference type="AlphaFoldDB" id="A0A073K8W8"/>
<dbReference type="PANTHER" id="PTHR35145">
    <property type="entry name" value="CYTOPLASMIC PROTEIN-RELATED"/>
    <property type="match status" value="1"/>
</dbReference>
<dbReference type="STRING" id="574376.BAMA_04290"/>
<evidence type="ECO:0000313" key="1">
    <source>
        <dbReference type="EMBL" id="KEK18733.1"/>
    </source>
</evidence>
<name>A0A073K8W8_9BACI</name>
<protein>
    <submittedName>
        <fullName evidence="1">MmcQ</fullName>
    </submittedName>
</protein>